<dbReference type="eggNOG" id="COG0079">
    <property type="taxonomic scope" value="Bacteria"/>
</dbReference>
<evidence type="ECO:0000256" key="5">
    <source>
        <dbReference type="ARBA" id="ARBA00022576"/>
    </source>
</evidence>
<evidence type="ECO:0000256" key="1">
    <source>
        <dbReference type="ARBA" id="ARBA00001933"/>
    </source>
</evidence>
<dbReference type="PATRIC" id="fig|740709.3.peg.1925"/>
<dbReference type="GO" id="GO:0004400">
    <property type="term" value="F:histidinol-phosphate transaminase activity"/>
    <property type="evidence" value="ECO:0007669"/>
    <property type="project" value="UniProtKB-UniRule"/>
</dbReference>
<feature type="modified residue" description="N6-(pyridoxal phosphate)lysine" evidence="11">
    <location>
        <position position="227"/>
    </location>
</feature>
<dbReference type="NCBIfam" id="TIGR01141">
    <property type="entry name" value="hisC"/>
    <property type="match status" value="1"/>
</dbReference>
<keyword evidence="14" id="KW-1185">Reference proteome</keyword>
<dbReference type="InterPro" id="IPR015421">
    <property type="entry name" value="PyrdxlP-dep_Trfase_major"/>
</dbReference>
<accession>K2JHJ3</accession>
<feature type="domain" description="Aminotransferase class I/classII large" evidence="12">
    <location>
        <begin position="30"/>
        <end position="363"/>
    </location>
</feature>
<dbReference type="InterPro" id="IPR004839">
    <property type="entry name" value="Aminotransferase_I/II_large"/>
</dbReference>
<evidence type="ECO:0000259" key="12">
    <source>
        <dbReference type="Pfam" id="PF00155"/>
    </source>
</evidence>
<comment type="catalytic activity">
    <reaction evidence="10 11">
        <text>L-histidinol phosphate + 2-oxoglutarate = 3-(imidazol-4-yl)-2-oxopropyl phosphate + L-glutamate</text>
        <dbReference type="Rhea" id="RHEA:23744"/>
        <dbReference type="ChEBI" id="CHEBI:16810"/>
        <dbReference type="ChEBI" id="CHEBI:29985"/>
        <dbReference type="ChEBI" id="CHEBI:57766"/>
        <dbReference type="ChEBI" id="CHEBI:57980"/>
        <dbReference type="EC" id="2.6.1.9"/>
    </reaction>
</comment>
<evidence type="ECO:0000256" key="10">
    <source>
        <dbReference type="ARBA" id="ARBA00047481"/>
    </source>
</evidence>
<dbReference type="Pfam" id="PF00155">
    <property type="entry name" value="Aminotran_1_2"/>
    <property type="match status" value="1"/>
</dbReference>
<dbReference type="EC" id="2.6.1.9" evidence="11"/>
<dbReference type="Proteomes" id="UP000014115">
    <property type="component" value="Unassembled WGS sequence"/>
</dbReference>
<evidence type="ECO:0000256" key="4">
    <source>
        <dbReference type="ARBA" id="ARBA00011738"/>
    </source>
</evidence>
<keyword evidence="6 11" id="KW-0028">Amino-acid biosynthesis</keyword>
<keyword evidence="5 11" id="KW-0032">Aminotransferase</keyword>
<dbReference type="CDD" id="cd00609">
    <property type="entry name" value="AAT_like"/>
    <property type="match status" value="1"/>
</dbReference>
<evidence type="ECO:0000313" key="14">
    <source>
        <dbReference type="Proteomes" id="UP000014115"/>
    </source>
</evidence>
<gene>
    <name evidence="11" type="primary">hisC</name>
    <name evidence="13" type="ORF">A10D4_09509</name>
</gene>
<evidence type="ECO:0000256" key="8">
    <source>
        <dbReference type="ARBA" id="ARBA00022898"/>
    </source>
</evidence>
<dbReference type="InterPro" id="IPR001917">
    <property type="entry name" value="Aminotrans_II_pyridoxalP_BS"/>
</dbReference>
<comment type="similarity">
    <text evidence="3 11">Belongs to the class-II pyridoxal-phosphate-dependent aminotransferase family. Histidinol-phosphate aminotransferase subfamily.</text>
</comment>
<dbReference type="STRING" id="740709.A10D4_09509"/>
<comment type="caution">
    <text evidence="13">The sequence shown here is derived from an EMBL/GenBank/DDBJ whole genome shotgun (WGS) entry which is preliminary data.</text>
</comment>
<keyword evidence="7 11" id="KW-0808">Transferase</keyword>
<dbReference type="GO" id="GO:0000105">
    <property type="term" value="P:L-histidine biosynthetic process"/>
    <property type="evidence" value="ECO:0007669"/>
    <property type="project" value="UniProtKB-UniRule"/>
</dbReference>
<dbReference type="Gene3D" id="3.90.1150.10">
    <property type="entry name" value="Aspartate Aminotransferase, domain 1"/>
    <property type="match status" value="1"/>
</dbReference>
<organism evidence="13 14">
    <name type="scientific">Idiomarina xiamenensis 10-D-4</name>
    <dbReference type="NCBI Taxonomy" id="740709"/>
    <lineage>
        <taxon>Bacteria</taxon>
        <taxon>Pseudomonadati</taxon>
        <taxon>Pseudomonadota</taxon>
        <taxon>Gammaproteobacteria</taxon>
        <taxon>Alteromonadales</taxon>
        <taxon>Idiomarinaceae</taxon>
        <taxon>Idiomarina</taxon>
    </lineage>
</organism>
<comment type="subunit">
    <text evidence="4 11">Homodimer.</text>
</comment>
<dbReference type="AlphaFoldDB" id="K2JHJ3"/>
<evidence type="ECO:0000256" key="6">
    <source>
        <dbReference type="ARBA" id="ARBA00022605"/>
    </source>
</evidence>
<reference evidence="13 14" key="1">
    <citation type="journal article" date="2012" name="J. Bacteriol.">
        <title>Genome Sequence of Idiomarina xiamenensis Type Strain 10-D-4.</title>
        <authorList>
            <person name="Lai Q."/>
            <person name="Wang L."/>
            <person name="Wang W."/>
            <person name="Shao Z."/>
        </authorList>
    </citation>
    <scope>NUCLEOTIDE SEQUENCE [LARGE SCALE GENOMIC DNA]</scope>
    <source>
        <strain evidence="13 14">10-D-4</strain>
    </source>
</reference>
<keyword evidence="8 11" id="KW-0663">Pyridoxal phosphate</keyword>
<dbReference type="InterPro" id="IPR015422">
    <property type="entry name" value="PyrdxlP-dep_Trfase_small"/>
</dbReference>
<protein>
    <recommendedName>
        <fullName evidence="11">Histidinol-phosphate aminotransferase</fullName>
        <ecNumber evidence="11">2.6.1.9</ecNumber>
    </recommendedName>
    <alternativeName>
        <fullName evidence="11">Imidazole acetol-phosphate transaminase</fullName>
    </alternativeName>
</protein>
<dbReference type="EMBL" id="AMRG01000011">
    <property type="protein sequence ID" value="EKE82831.1"/>
    <property type="molecule type" value="Genomic_DNA"/>
</dbReference>
<dbReference type="UniPathway" id="UPA00031">
    <property type="reaction ID" value="UER00012"/>
</dbReference>
<comment type="pathway">
    <text evidence="2 11">Amino-acid biosynthesis; L-histidine biosynthesis; L-histidine from 5-phospho-alpha-D-ribose 1-diphosphate: step 7/9.</text>
</comment>
<evidence type="ECO:0000256" key="2">
    <source>
        <dbReference type="ARBA" id="ARBA00005011"/>
    </source>
</evidence>
<dbReference type="InterPro" id="IPR005861">
    <property type="entry name" value="HisP_aminotrans"/>
</dbReference>
<evidence type="ECO:0000256" key="11">
    <source>
        <dbReference type="HAMAP-Rule" id="MF_01023"/>
    </source>
</evidence>
<sequence>MSLAQQLQRQHLSSLVPYASARRNANSDTPALWLNANESPYSTDYTLDCSDLNRYPAFQSAALNQAYAAYAKVAEQQVLSCRGSDEAIDLLIRAFCEPNRDAVMITTPTYGMYAISAATQGAAVIDVPLLLNASQSNAAGQLDVDAICQRLQDINADLAVKLVFLCSPSNPLANDLQPESLKRVLNAASEHALVVVDEAYIEFSQQPSISSWLNDYPNLVVLRTLSKAFGLAGARCGFALANSDVIQVLQKVLAPYPLPELTLQVAQQALEASAIAHMQASVQRTAVERMRWQQALAQLAGVDHVYPSVTNFILLAVDDANALVNHCRADGILIRDQSAQPGLNNCVRISIGSADQNQRCLTSLQRYFADRHAAMEK</sequence>
<dbReference type="RefSeq" id="WP_008489188.1">
    <property type="nucleotide sequence ID" value="NZ_AMRG01000011.1"/>
</dbReference>
<dbReference type="PROSITE" id="PS00599">
    <property type="entry name" value="AA_TRANSFER_CLASS_2"/>
    <property type="match status" value="1"/>
</dbReference>
<dbReference type="Gene3D" id="3.40.640.10">
    <property type="entry name" value="Type I PLP-dependent aspartate aminotransferase-like (Major domain)"/>
    <property type="match status" value="1"/>
</dbReference>
<dbReference type="PANTHER" id="PTHR42885:SF2">
    <property type="entry name" value="HISTIDINOL-PHOSPHATE AMINOTRANSFERASE"/>
    <property type="match status" value="1"/>
</dbReference>
<dbReference type="GO" id="GO:0030170">
    <property type="term" value="F:pyridoxal phosphate binding"/>
    <property type="evidence" value="ECO:0007669"/>
    <property type="project" value="InterPro"/>
</dbReference>
<proteinExistence type="inferred from homology"/>
<keyword evidence="9 11" id="KW-0368">Histidine biosynthesis</keyword>
<evidence type="ECO:0000256" key="3">
    <source>
        <dbReference type="ARBA" id="ARBA00007970"/>
    </source>
</evidence>
<dbReference type="SUPFAM" id="SSF53383">
    <property type="entry name" value="PLP-dependent transferases"/>
    <property type="match status" value="1"/>
</dbReference>
<dbReference type="OrthoDB" id="9813612at2"/>
<dbReference type="PANTHER" id="PTHR42885">
    <property type="entry name" value="HISTIDINOL-PHOSPHATE AMINOTRANSFERASE-RELATED"/>
    <property type="match status" value="1"/>
</dbReference>
<evidence type="ECO:0000256" key="9">
    <source>
        <dbReference type="ARBA" id="ARBA00023102"/>
    </source>
</evidence>
<evidence type="ECO:0000313" key="13">
    <source>
        <dbReference type="EMBL" id="EKE82831.1"/>
    </source>
</evidence>
<name>K2JHJ3_9GAMM</name>
<evidence type="ECO:0000256" key="7">
    <source>
        <dbReference type="ARBA" id="ARBA00022679"/>
    </source>
</evidence>
<dbReference type="InterPro" id="IPR015424">
    <property type="entry name" value="PyrdxlP-dep_Trfase"/>
</dbReference>
<dbReference type="HAMAP" id="MF_01023">
    <property type="entry name" value="HisC_aminotrans_2"/>
    <property type="match status" value="1"/>
</dbReference>
<comment type="cofactor">
    <cofactor evidence="1 11">
        <name>pyridoxal 5'-phosphate</name>
        <dbReference type="ChEBI" id="CHEBI:597326"/>
    </cofactor>
</comment>